<evidence type="ECO:0000256" key="1">
    <source>
        <dbReference type="ARBA" id="ARBA00023002"/>
    </source>
</evidence>
<feature type="domain" description="Pyruvate/ketoisovalerate oxidoreductase catalytic" evidence="2">
    <location>
        <begin position="11"/>
        <end position="175"/>
    </location>
</feature>
<dbReference type="AlphaFoldDB" id="A0A1F5A8D4"/>
<dbReference type="EMBL" id="MEYH01000074">
    <property type="protein sequence ID" value="OGD14801.1"/>
    <property type="molecule type" value="Genomic_DNA"/>
</dbReference>
<evidence type="ECO:0000313" key="3">
    <source>
        <dbReference type="EMBL" id="OGD14801.1"/>
    </source>
</evidence>
<dbReference type="InterPro" id="IPR019752">
    <property type="entry name" value="Pyrv/ketoisovalerate_OxRed_cat"/>
</dbReference>
<comment type="caution">
    <text evidence="3">The sequence shown here is derived from an EMBL/GenBank/DDBJ whole genome shotgun (WGS) entry which is preliminary data.</text>
</comment>
<organism evidence="3 4">
    <name type="scientific">Candidatus Sediminicultor quintus</name>
    <dbReference type="NCBI Taxonomy" id="1797291"/>
    <lineage>
        <taxon>Bacteria</taxon>
        <taxon>Pseudomonadati</taxon>
        <taxon>Atribacterota</taxon>
        <taxon>Candidatus Phoenicimicrobiia</taxon>
        <taxon>Candidatus Pheonicimicrobiales</taxon>
        <taxon>Candidatus Phoenicimicrobiaceae</taxon>
        <taxon>Candidatus Sediminicultor</taxon>
    </lineage>
</organism>
<reference evidence="3 4" key="1">
    <citation type="journal article" date="2016" name="Nat. Commun.">
        <title>Thousands of microbial genomes shed light on interconnected biogeochemical processes in an aquifer system.</title>
        <authorList>
            <person name="Anantharaman K."/>
            <person name="Brown C.T."/>
            <person name="Hug L.A."/>
            <person name="Sharon I."/>
            <person name="Castelle C.J."/>
            <person name="Probst A.J."/>
            <person name="Thomas B.C."/>
            <person name="Singh A."/>
            <person name="Wilkins M.J."/>
            <person name="Karaoz U."/>
            <person name="Brodie E.L."/>
            <person name="Williams K.H."/>
            <person name="Hubbard S.S."/>
            <person name="Banfield J.F."/>
        </authorList>
    </citation>
    <scope>NUCLEOTIDE SEQUENCE [LARGE SCALE GENOMIC DNA]</scope>
</reference>
<protein>
    <submittedName>
        <fullName evidence="3">2-oxoacid:ferredoxin oxidoreductase subunit gamma</fullName>
    </submittedName>
</protein>
<proteinExistence type="predicted"/>
<dbReference type="InterPro" id="IPR002869">
    <property type="entry name" value="Pyrv_flavodox_OxRed_cen"/>
</dbReference>
<dbReference type="PANTHER" id="PTHR42730:SF1">
    <property type="entry name" value="2-OXOGLUTARATE SYNTHASE SUBUNIT KORC"/>
    <property type="match status" value="1"/>
</dbReference>
<accession>A0A1F5A8D4</accession>
<dbReference type="STRING" id="1797291.A2V47_09080"/>
<gene>
    <name evidence="3" type="ORF">A2V47_09080</name>
</gene>
<dbReference type="Gene3D" id="3.40.920.10">
    <property type="entry name" value="Pyruvate-ferredoxin oxidoreductase, PFOR, domain III"/>
    <property type="match status" value="1"/>
</dbReference>
<dbReference type="Proteomes" id="UP000177701">
    <property type="component" value="Unassembled WGS sequence"/>
</dbReference>
<evidence type="ECO:0000259" key="2">
    <source>
        <dbReference type="Pfam" id="PF01558"/>
    </source>
</evidence>
<dbReference type="SUPFAM" id="SSF53323">
    <property type="entry name" value="Pyruvate-ferredoxin oxidoreductase, PFOR, domain III"/>
    <property type="match status" value="1"/>
</dbReference>
<dbReference type="InterPro" id="IPR052554">
    <property type="entry name" value="2-oxoglutarate_synth_KorC"/>
</dbReference>
<dbReference type="PANTHER" id="PTHR42730">
    <property type="entry name" value="2-OXOGLUTARATE SYNTHASE SUBUNIT KORC"/>
    <property type="match status" value="1"/>
</dbReference>
<sequence length="184" mass="19832">MLERIVISGFGGQGVMLIGRLLAYAGMIEGKKVAWIPSYGPEMRGGTANCTVLISSNEIGSPIVSHPKILIAMNQPSLDKFESNVSDDGLIILNDSLIEREVKRNDVNVIKIPADDIADKLGNSRAANMVVLGAYVEQSGIVKMDTIFKALEKVLAGRNKKLLELNKEALKQGAELVRKGKSNG</sequence>
<dbReference type="Pfam" id="PF01558">
    <property type="entry name" value="POR"/>
    <property type="match status" value="1"/>
</dbReference>
<evidence type="ECO:0000313" key="4">
    <source>
        <dbReference type="Proteomes" id="UP000177701"/>
    </source>
</evidence>
<dbReference type="GO" id="GO:0016903">
    <property type="term" value="F:oxidoreductase activity, acting on the aldehyde or oxo group of donors"/>
    <property type="evidence" value="ECO:0007669"/>
    <property type="project" value="InterPro"/>
</dbReference>
<keyword evidence="1" id="KW-0560">Oxidoreductase</keyword>
<name>A0A1F5A8D4_9BACT</name>